<evidence type="ECO:0000313" key="1">
    <source>
        <dbReference type="EMBL" id="EAY23953.1"/>
    </source>
</evidence>
<evidence type="ECO:0000313" key="2">
    <source>
        <dbReference type="Proteomes" id="UP000004095"/>
    </source>
</evidence>
<dbReference type="Proteomes" id="UP000004095">
    <property type="component" value="Unassembled WGS sequence"/>
</dbReference>
<keyword evidence="2" id="KW-1185">Reference proteome</keyword>
<name>A2A088_MICM2</name>
<proteinExistence type="predicted"/>
<reference evidence="1 2" key="1">
    <citation type="submission" date="2007-01" db="EMBL/GenBank/DDBJ databases">
        <authorList>
            <person name="Haygood M."/>
            <person name="Podell S."/>
            <person name="Anderson C."/>
            <person name="Hopkinson B."/>
            <person name="Roe K."/>
            <person name="Barbeau K."/>
            <person name="Gaasterland T."/>
            <person name="Ferriera S."/>
            <person name="Johnson J."/>
            <person name="Kravitz S."/>
            <person name="Beeson K."/>
            <person name="Sutton G."/>
            <person name="Rogers Y.-H."/>
            <person name="Friedman R."/>
            <person name="Frazier M."/>
            <person name="Venter J.C."/>
        </authorList>
    </citation>
    <scope>NUCLEOTIDE SEQUENCE [LARGE SCALE GENOMIC DNA]</scope>
    <source>
        <strain evidence="1 2">ATCC 23134</strain>
    </source>
</reference>
<organism evidence="1 2">
    <name type="scientific">Microscilla marina ATCC 23134</name>
    <dbReference type="NCBI Taxonomy" id="313606"/>
    <lineage>
        <taxon>Bacteria</taxon>
        <taxon>Pseudomonadati</taxon>
        <taxon>Bacteroidota</taxon>
        <taxon>Cytophagia</taxon>
        <taxon>Cytophagales</taxon>
        <taxon>Microscillaceae</taxon>
        <taxon>Microscilla</taxon>
    </lineage>
</organism>
<dbReference type="EMBL" id="AAWS01000094">
    <property type="protein sequence ID" value="EAY23953.1"/>
    <property type="molecule type" value="Genomic_DNA"/>
</dbReference>
<accession>A2A088</accession>
<protein>
    <submittedName>
        <fullName evidence="1">Uncharacterized protein</fullName>
    </submittedName>
</protein>
<gene>
    <name evidence="1" type="ORF">M23134_06619</name>
</gene>
<sequence>MYEYTSFRGFLGKSTRHTDKKYTKGFVYIKLSCTFGL</sequence>
<dbReference type="AlphaFoldDB" id="A2A088"/>
<comment type="caution">
    <text evidence="1">The sequence shown here is derived from an EMBL/GenBank/DDBJ whole genome shotgun (WGS) entry which is preliminary data.</text>
</comment>